<accession>A0A372LSP3</accession>
<name>A0A372LSP3_9BACI</name>
<dbReference type="Proteomes" id="UP000264541">
    <property type="component" value="Unassembled WGS sequence"/>
</dbReference>
<dbReference type="Pfam" id="PF06338">
    <property type="entry name" value="ComK"/>
    <property type="match status" value="1"/>
</dbReference>
<proteinExistence type="predicted"/>
<protein>
    <recommendedName>
        <fullName evidence="3">Competence protein</fullName>
    </recommendedName>
</protein>
<evidence type="ECO:0000313" key="1">
    <source>
        <dbReference type="EMBL" id="RFU71066.1"/>
    </source>
</evidence>
<comment type="caution">
    <text evidence="1">The sequence shown here is derived from an EMBL/GenBank/DDBJ whole genome shotgun (WGS) entry which is preliminary data.</text>
</comment>
<sequence length="165" mass="19058">MEENERYKVSRSTMGLAPALHPQFQTIIYDVKGIYLTHKPIRMLLNEACLNGGAGYSGRLESARWLLKHYKKTPLLICPLQRIYAFPTLSPKSHDCMWIFPRHLENFDDETLTVTFRNGATLVVNCSPHVFHKQKGRAADLAIKLCKPYEIKSIEYLSLRRPLKK</sequence>
<dbReference type="EMBL" id="QVTE01000008">
    <property type="protein sequence ID" value="RFU71066.1"/>
    <property type="molecule type" value="Genomic_DNA"/>
</dbReference>
<dbReference type="RefSeq" id="WP_117325293.1">
    <property type="nucleotide sequence ID" value="NZ_QVTE01000008.1"/>
</dbReference>
<dbReference type="GO" id="GO:0030420">
    <property type="term" value="P:establishment of competence for transformation"/>
    <property type="evidence" value="ECO:0007669"/>
    <property type="project" value="InterPro"/>
</dbReference>
<dbReference type="AlphaFoldDB" id="A0A372LSP3"/>
<keyword evidence="2" id="KW-1185">Reference proteome</keyword>
<organism evidence="1 2">
    <name type="scientific">Peribacillus saganii</name>
    <dbReference type="NCBI Taxonomy" id="2303992"/>
    <lineage>
        <taxon>Bacteria</taxon>
        <taxon>Bacillati</taxon>
        <taxon>Bacillota</taxon>
        <taxon>Bacilli</taxon>
        <taxon>Bacillales</taxon>
        <taxon>Bacillaceae</taxon>
        <taxon>Peribacillus</taxon>
    </lineage>
</organism>
<evidence type="ECO:0000313" key="2">
    <source>
        <dbReference type="Proteomes" id="UP000264541"/>
    </source>
</evidence>
<reference evidence="1 2" key="1">
    <citation type="submission" date="2018-08" db="EMBL/GenBank/DDBJ databases">
        <title>Bacillus chawlae sp. nov., Bacillus glennii sp. nov., and Bacillus saganii sp. nov. Isolated from the Vehicle Assembly Building at Kennedy Space Center where the Viking Spacecraft were Assembled.</title>
        <authorList>
            <person name="Seuylemezian A."/>
            <person name="Vaishampayan P."/>
        </authorList>
    </citation>
    <scope>NUCLEOTIDE SEQUENCE [LARGE SCALE GENOMIC DNA]</scope>
    <source>
        <strain evidence="1 2">V47-23a</strain>
    </source>
</reference>
<gene>
    <name evidence="1" type="ORF">D0469_03775</name>
</gene>
<dbReference type="OrthoDB" id="2417337at2"/>
<evidence type="ECO:0008006" key="3">
    <source>
        <dbReference type="Google" id="ProtNLM"/>
    </source>
</evidence>
<dbReference type="InterPro" id="IPR010461">
    <property type="entry name" value="ComK"/>
</dbReference>